<evidence type="ECO:0000313" key="2">
    <source>
        <dbReference type="EMBL" id="KAG8070789.1"/>
    </source>
</evidence>
<organism evidence="2 3">
    <name type="scientific">Zizania palustris</name>
    <name type="common">Northern wild rice</name>
    <dbReference type="NCBI Taxonomy" id="103762"/>
    <lineage>
        <taxon>Eukaryota</taxon>
        <taxon>Viridiplantae</taxon>
        <taxon>Streptophyta</taxon>
        <taxon>Embryophyta</taxon>
        <taxon>Tracheophyta</taxon>
        <taxon>Spermatophyta</taxon>
        <taxon>Magnoliopsida</taxon>
        <taxon>Liliopsida</taxon>
        <taxon>Poales</taxon>
        <taxon>Poaceae</taxon>
        <taxon>BOP clade</taxon>
        <taxon>Oryzoideae</taxon>
        <taxon>Oryzeae</taxon>
        <taxon>Zizaniinae</taxon>
        <taxon>Zizania</taxon>
    </lineage>
</organism>
<feature type="compositionally biased region" description="Basic and acidic residues" evidence="1">
    <location>
        <begin position="786"/>
        <end position="800"/>
    </location>
</feature>
<dbReference type="PANTHER" id="PTHR47863:SF4">
    <property type="entry name" value="RING_FYVE_PHD ZINC FINGER SUPERFAMILY PROTEIN"/>
    <property type="match status" value="1"/>
</dbReference>
<evidence type="ECO:0000256" key="1">
    <source>
        <dbReference type="SAM" id="MobiDB-lite"/>
    </source>
</evidence>
<feature type="compositionally biased region" description="Polar residues" evidence="1">
    <location>
        <begin position="774"/>
        <end position="785"/>
    </location>
</feature>
<dbReference type="PANTHER" id="PTHR47863">
    <property type="entry name" value="RING/FYVE/PHD ZINC FINGER SUPERFAMILY PROTEIN"/>
    <property type="match status" value="1"/>
</dbReference>
<sequence>MPPPSVSAVASRFAAYWVADALAGDESLDFSGIKALVGVSPDSLTGAPEAVRERVALRCLQEVASAPSEGEAAAAGMLRVDASRSCEDFLLELIGEVGSSGSLEKGMLLPFSQDIEKFICIKGPTLPETSFELLREVYPEITPVVPPSLMEQNSNDQHDNMGHDPLNTEKLGFATDGVQPQQDDLANLVDEKNTELLKKEAMPSTPNFHQPCTSDNRCFDPPQEDAIDAVGVNARSPEGSSTNVDKHMSVAAEPSLVSCADLLGNNTGKTSKQNTIDHTTMVPSQSCEVKNPNTLHYNNGDGPPVDVTCIQSSKDFPAFDKSNDALQASASETSHLSDFVTAEDTSITSESHIRKTHPSSPQHDNGYKANQNVDYDSAGIQSVGKDSDHDECTLQTAAVLPSEACNGAIQGDKSEIKDLPENFTEHTKIFEQEISDKAHLEAGCSDKANQVLYDDGNIMEKNTVCHELNVQTAPETRCSMAFHNKISESNHSSEQNIGKNTIDHVQKDCGSIPTSLQDVNETRAKQASSKKTMENTVTETSHVHSSDYSFSGFTAAGLLSMSMLDDTQDQDLCIKCGKDGQLLKCSSCLLAAHDSCFGSSVTFDDSGQFYCPVCFYTKAIEAYQKAKKTYSEARKNLSNFLGIKQLVKQHEQQTTVRQRAANSEDHLNGYNASKRQGNHQSEVDNLSNRDEEPVRQRKKQKTNPTNDACPQEVVTEKAPVVQNSDLAPTNKHSVLQNNRKRAQVSDHKQPEENAEACGESGNDDSSHKRRHSSQNKCSPAANQNVDAEKEDGHTGSHQSEDSDEIEATSSDGSSKQSSPPWRNLRHYKERYQDKDTAIPPNSKKALGHHDQHIASPSRKRNYAYQPKRYCNPVVPTGRRKKLCWTEQEEAALRVSSTDL</sequence>
<feature type="region of interest" description="Disordered" evidence="1">
    <location>
        <begin position="656"/>
        <end position="864"/>
    </location>
</feature>
<proteinExistence type="predicted"/>
<name>A0A8J5W2L1_ZIZPA</name>
<feature type="compositionally biased region" description="Polar residues" evidence="1">
    <location>
        <begin position="721"/>
        <end position="737"/>
    </location>
</feature>
<reference evidence="2" key="2">
    <citation type="submission" date="2021-02" db="EMBL/GenBank/DDBJ databases">
        <authorList>
            <person name="Kimball J.A."/>
            <person name="Haas M.W."/>
            <person name="Macchietto M."/>
            <person name="Kono T."/>
            <person name="Duquette J."/>
            <person name="Shao M."/>
        </authorList>
    </citation>
    <scope>NUCLEOTIDE SEQUENCE</scope>
    <source>
        <tissue evidence="2">Fresh leaf tissue</tissue>
    </source>
</reference>
<dbReference type="EMBL" id="JAAALK010000283">
    <property type="protein sequence ID" value="KAG8070789.1"/>
    <property type="molecule type" value="Genomic_DNA"/>
</dbReference>
<dbReference type="AlphaFoldDB" id="A0A8J5W2L1"/>
<feature type="region of interest" description="Disordered" evidence="1">
    <location>
        <begin position="346"/>
        <end position="370"/>
    </location>
</feature>
<keyword evidence="3" id="KW-1185">Reference proteome</keyword>
<dbReference type="Proteomes" id="UP000729402">
    <property type="component" value="Unassembled WGS sequence"/>
</dbReference>
<evidence type="ECO:0000313" key="3">
    <source>
        <dbReference type="Proteomes" id="UP000729402"/>
    </source>
</evidence>
<gene>
    <name evidence="2" type="ORF">GUJ93_ZPchr0006g42679</name>
</gene>
<feature type="compositionally biased region" description="Polar residues" evidence="1">
    <location>
        <begin position="358"/>
        <end position="370"/>
    </location>
</feature>
<feature type="compositionally biased region" description="Low complexity" evidence="1">
    <location>
        <begin position="809"/>
        <end position="818"/>
    </location>
</feature>
<comment type="caution">
    <text evidence="2">The sequence shown here is derived from an EMBL/GenBank/DDBJ whole genome shotgun (WGS) entry which is preliminary data.</text>
</comment>
<reference evidence="2" key="1">
    <citation type="journal article" date="2021" name="bioRxiv">
        <title>Whole Genome Assembly and Annotation of Northern Wild Rice, Zizania palustris L., Supports a Whole Genome Duplication in the Zizania Genus.</title>
        <authorList>
            <person name="Haas M."/>
            <person name="Kono T."/>
            <person name="Macchietto M."/>
            <person name="Millas R."/>
            <person name="McGilp L."/>
            <person name="Shao M."/>
            <person name="Duquette J."/>
            <person name="Hirsch C.N."/>
            <person name="Kimball J."/>
        </authorList>
    </citation>
    <scope>NUCLEOTIDE SEQUENCE</scope>
    <source>
        <tissue evidence="2">Fresh leaf tissue</tissue>
    </source>
</reference>
<accession>A0A8J5W2L1</accession>
<protein>
    <recommendedName>
        <fullName evidence="4">Zinc finger PHD-type domain-containing protein</fullName>
    </recommendedName>
</protein>
<dbReference type="CDD" id="cd15489">
    <property type="entry name" value="PHD_SF"/>
    <property type="match status" value="1"/>
</dbReference>
<dbReference type="OrthoDB" id="785443at2759"/>
<evidence type="ECO:0008006" key="4">
    <source>
        <dbReference type="Google" id="ProtNLM"/>
    </source>
</evidence>
<feature type="compositionally biased region" description="Polar residues" evidence="1">
    <location>
        <begin position="670"/>
        <end position="686"/>
    </location>
</feature>